<dbReference type="RefSeq" id="WP_138951410.1">
    <property type="nucleotide sequence ID" value="NZ_CP040749.1"/>
</dbReference>
<gene>
    <name evidence="1" type="ORF">FF125_18905</name>
</gene>
<protein>
    <recommendedName>
        <fullName evidence="3">Alpha-L-rhamnosidase six-hairpin glycosidase domain-containing protein</fullName>
    </recommendedName>
</protein>
<reference evidence="1 2" key="1">
    <citation type="submission" date="2019-05" db="EMBL/GenBank/DDBJ databases">
        <title>Algicella ahnfeltiae gen. nov., sp. nov., a novel marine bacterium of the family Flavobacteriaceae isolated from a red alga.</title>
        <authorList>
            <person name="Nedashkovskaya O.I."/>
            <person name="Kukhlevskiy A.D."/>
            <person name="Kim S.-G."/>
            <person name="Zhukova N.V."/>
            <person name="Mikhailov V.V."/>
        </authorList>
    </citation>
    <scope>NUCLEOTIDE SEQUENCE [LARGE SCALE GENOMIC DNA]</scope>
    <source>
        <strain evidence="1 2">10Alg115</strain>
    </source>
</reference>
<evidence type="ECO:0008006" key="3">
    <source>
        <dbReference type="Google" id="ProtNLM"/>
    </source>
</evidence>
<dbReference type="AlphaFoldDB" id="A0A5B7U0E7"/>
<dbReference type="Proteomes" id="UP000306229">
    <property type="component" value="Chromosome"/>
</dbReference>
<dbReference type="SUPFAM" id="SSF48208">
    <property type="entry name" value="Six-hairpin glycosidases"/>
    <property type="match status" value="1"/>
</dbReference>
<organism evidence="1 2">
    <name type="scientific">Aureibaculum algae</name>
    <dbReference type="NCBI Taxonomy" id="2584122"/>
    <lineage>
        <taxon>Bacteria</taxon>
        <taxon>Pseudomonadati</taxon>
        <taxon>Bacteroidota</taxon>
        <taxon>Flavobacteriia</taxon>
        <taxon>Flavobacteriales</taxon>
        <taxon>Flavobacteriaceae</taxon>
        <taxon>Aureibaculum</taxon>
    </lineage>
</organism>
<keyword evidence="2" id="KW-1185">Reference proteome</keyword>
<dbReference type="OrthoDB" id="3796688at2"/>
<proteinExistence type="predicted"/>
<accession>A0A5B7U0E7</accession>
<name>A0A5B7U0E7_9FLAO</name>
<dbReference type="InterPro" id="IPR012341">
    <property type="entry name" value="6hp_glycosidase-like_sf"/>
</dbReference>
<evidence type="ECO:0000313" key="1">
    <source>
        <dbReference type="EMBL" id="QCX40412.1"/>
    </source>
</evidence>
<evidence type="ECO:0000313" key="2">
    <source>
        <dbReference type="Proteomes" id="UP000306229"/>
    </source>
</evidence>
<dbReference type="KEGG" id="fbe:FF125_18905"/>
<sequence>MKVTTVLTNKVKHNSKSLLNNTLILGLFLLAINQISAQKEITPADPEFYAMDREHIAFEDEHVILINYRGSVSPRQYSVTQFTNVQFLPISSSRYEFNLNFFDKNTQRLIEDDVPTKWKSWIDDSGSYDPLGSNFRPNSPSIMVTQDEKWQPNQYHRTATFHKEYNKKWASFAAESWTNVSYEDDEVFIKLKLTNRNSKNMEMTIIPNQVADQLTRHFKEGNTKSKTIDAFTIGSEMAHARVSSSIQKTSDQGFEISIAPGKTETYYFAVKFYEPDNGTPEISQSNIKERMERADKKTRDMLAWAYNKLPKFKSMNKDLEKYYYRCILSVLMSRYENPNYISDIFWAVGTWPYTISWDTSYSSDLIAMLEPESLKAAILTDFEQVQLKRTYVGWNGAHWDILYIQEPFALQIMIEAYIRHTGDYSIFDEKAAGVTVWEWMQRWVDELQNNYTNEIGLIDVGYNTEKIIEIRTDGYNHAVPITNTLTIDLLYTMSDWAKKRNEKKIQKTYFNDAEKLKSLVNKYMWNEELGWFDNYYPDGTRGTIWTFHLFDLLGADFLPYHQLYRLVSHLQEGEFLGKYGVYSIARRDKVHWDLIDSDWGGGGQYAGMPGRISRNLYQKGFAGKGWDVLKRNIRYVDHFPYLPQNPRIDIPEQDRSSMPLEISAGAGMEAIVFGTFGVKIEQDKLTIKPFNHEDIGEATLTNITWKGRTFGIQLTRKTFSVYEGEKLITTEFYGEEVVIK</sequence>
<dbReference type="Gene3D" id="1.50.10.10">
    <property type="match status" value="1"/>
</dbReference>
<dbReference type="GO" id="GO:0005975">
    <property type="term" value="P:carbohydrate metabolic process"/>
    <property type="evidence" value="ECO:0007669"/>
    <property type="project" value="InterPro"/>
</dbReference>
<dbReference type="EMBL" id="CP040749">
    <property type="protein sequence ID" value="QCX40412.1"/>
    <property type="molecule type" value="Genomic_DNA"/>
</dbReference>
<dbReference type="InterPro" id="IPR008928">
    <property type="entry name" value="6-hairpin_glycosidase_sf"/>
</dbReference>